<feature type="region of interest" description="Disordered" evidence="1">
    <location>
        <begin position="194"/>
        <end position="292"/>
    </location>
</feature>
<dbReference type="EMBL" id="QXGD01000192">
    <property type="protein sequence ID" value="KAE9248509.1"/>
    <property type="molecule type" value="Genomic_DNA"/>
</dbReference>
<dbReference type="Proteomes" id="UP000440367">
    <property type="component" value="Unassembled WGS sequence"/>
</dbReference>
<dbReference type="OrthoDB" id="116639at2759"/>
<sequence length="292" mass="31966">MPDKIISIRTAGVAIVVKLWRQFRGKSFGPTERDDLGFALNERGHWVATVCVERWLKQLAAILGETSELYLAILAAWTEYARDQNARANRLRLQIPKRRWTWCLSDADGDVSCSPEELFEPSSLLYSLEPLPCALGSADWVKEVLAVDGHEPWRNCWVDVPAAHPYNTSKSPQLFKSTLRWILATWAQDYTEYHGPRPDIEEEEEDDGALSEGDLSDVSATSGSSKAAGLKHSSLPRAPSVQSDDRGAGAEEADDSAGSAAEDEESPDESSGKPPRAAIGLDVLAKVATSSK</sequence>
<accession>A0A6A4A057</accession>
<dbReference type="AlphaFoldDB" id="A0A6A4A057"/>
<feature type="compositionally biased region" description="Acidic residues" evidence="1">
    <location>
        <begin position="200"/>
        <end position="209"/>
    </location>
</feature>
<reference evidence="4 5" key="1">
    <citation type="submission" date="2018-08" db="EMBL/GenBank/DDBJ databases">
        <title>Genomic investigation of the strawberry pathogen Phytophthora fragariae indicates pathogenicity is determined by transcriptional variation in three key races.</title>
        <authorList>
            <person name="Adams T.M."/>
            <person name="Armitage A.D."/>
            <person name="Sobczyk M.K."/>
            <person name="Bates H.J."/>
            <person name="Dunwell J.M."/>
            <person name="Nellist C.F."/>
            <person name="Harrison R.J."/>
        </authorList>
    </citation>
    <scope>NUCLEOTIDE SEQUENCE [LARGE SCALE GENOMIC DNA]</scope>
    <source>
        <strain evidence="3 5">BC-1</strain>
        <strain evidence="2 4">NOV-27</strain>
    </source>
</reference>
<evidence type="ECO:0000313" key="5">
    <source>
        <dbReference type="Proteomes" id="UP000440367"/>
    </source>
</evidence>
<evidence type="ECO:0000256" key="1">
    <source>
        <dbReference type="SAM" id="MobiDB-lite"/>
    </source>
</evidence>
<name>A0A6A4A057_9STRA</name>
<comment type="caution">
    <text evidence="3">The sequence shown here is derived from an EMBL/GenBank/DDBJ whole genome shotgun (WGS) entry which is preliminary data.</text>
</comment>
<gene>
    <name evidence="3" type="ORF">PF002_g5756</name>
    <name evidence="2" type="ORF">PF005_g16851</name>
</gene>
<proteinExistence type="predicted"/>
<dbReference type="Proteomes" id="UP000433483">
    <property type="component" value="Unassembled WGS sequence"/>
</dbReference>
<dbReference type="EMBL" id="QXGB01001127">
    <property type="protein sequence ID" value="KAE9196503.1"/>
    <property type="molecule type" value="Genomic_DNA"/>
</dbReference>
<keyword evidence="4" id="KW-1185">Reference proteome</keyword>
<evidence type="ECO:0000313" key="2">
    <source>
        <dbReference type="EMBL" id="KAE9196503.1"/>
    </source>
</evidence>
<feature type="compositionally biased region" description="Acidic residues" evidence="1">
    <location>
        <begin position="251"/>
        <end position="268"/>
    </location>
</feature>
<organism evidence="3 5">
    <name type="scientific">Phytophthora fragariae</name>
    <dbReference type="NCBI Taxonomy" id="53985"/>
    <lineage>
        <taxon>Eukaryota</taxon>
        <taxon>Sar</taxon>
        <taxon>Stramenopiles</taxon>
        <taxon>Oomycota</taxon>
        <taxon>Peronosporomycetes</taxon>
        <taxon>Peronosporales</taxon>
        <taxon>Peronosporaceae</taxon>
        <taxon>Phytophthora</taxon>
    </lineage>
</organism>
<evidence type="ECO:0000313" key="3">
    <source>
        <dbReference type="EMBL" id="KAE9248509.1"/>
    </source>
</evidence>
<protein>
    <submittedName>
        <fullName evidence="3">Uncharacterized protein</fullName>
    </submittedName>
</protein>
<evidence type="ECO:0000313" key="4">
    <source>
        <dbReference type="Proteomes" id="UP000433483"/>
    </source>
</evidence>